<evidence type="ECO:0000313" key="1">
    <source>
        <dbReference type="EMBL" id="KAK6362062.1"/>
    </source>
</evidence>
<dbReference type="Proteomes" id="UP001373714">
    <property type="component" value="Unassembled WGS sequence"/>
</dbReference>
<name>A0AAV9VJB9_9PEZI</name>
<sequence>MHLRFVLLVYGQIRLQNNESGVDDRIDVLVYSLITMLRTERLEGLSFIEGHVLKTSCRMAIDAWTSDVDDKLKETVAFVRL</sequence>
<reference evidence="1 2" key="1">
    <citation type="submission" date="2019-10" db="EMBL/GenBank/DDBJ databases">
        <authorList>
            <person name="Palmer J.M."/>
        </authorList>
    </citation>
    <scope>NUCLEOTIDE SEQUENCE [LARGE SCALE GENOMIC DNA]</scope>
    <source>
        <strain evidence="1 2">TWF730</strain>
    </source>
</reference>
<protein>
    <submittedName>
        <fullName evidence="1">Uncharacterized protein</fullName>
    </submittedName>
</protein>
<proteinExistence type="predicted"/>
<accession>A0AAV9VJB9</accession>
<dbReference type="EMBL" id="JAVHNS010000002">
    <property type="protein sequence ID" value="KAK6362062.1"/>
    <property type="molecule type" value="Genomic_DNA"/>
</dbReference>
<dbReference type="AlphaFoldDB" id="A0AAV9VJB9"/>
<keyword evidence="2" id="KW-1185">Reference proteome</keyword>
<gene>
    <name evidence="1" type="ORF">TWF730_005760</name>
</gene>
<comment type="caution">
    <text evidence="1">The sequence shown here is derived from an EMBL/GenBank/DDBJ whole genome shotgun (WGS) entry which is preliminary data.</text>
</comment>
<organism evidence="1 2">
    <name type="scientific">Orbilia blumenaviensis</name>
    <dbReference type="NCBI Taxonomy" id="1796055"/>
    <lineage>
        <taxon>Eukaryota</taxon>
        <taxon>Fungi</taxon>
        <taxon>Dikarya</taxon>
        <taxon>Ascomycota</taxon>
        <taxon>Pezizomycotina</taxon>
        <taxon>Orbiliomycetes</taxon>
        <taxon>Orbiliales</taxon>
        <taxon>Orbiliaceae</taxon>
        <taxon>Orbilia</taxon>
    </lineage>
</organism>
<evidence type="ECO:0000313" key="2">
    <source>
        <dbReference type="Proteomes" id="UP001373714"/>
    </source>
</evidence>